<sequence>MAKNESFEKTIACQSVGAVNACAGSFSSGKQSFYACSCVNVSGNAAHKEVCCRSYWNWLACYVNIVFKTGFVDARESSFYKFSIEMGNV</sequence>
<dbReference type="Proteomes" id="UP000033428">
    <property type="component" value="Unassembled WGS sequence"/>
</dbReference>
<gene>
    <name evidence="1" type="ORF">OMAG_000604</name>
</gene>
<keyword evidence="2" id="KW-1185">Reference proteome</keyword>
<evidence type="ECO:0000313" key="2">
    <source>
        <dbReference type="Proteomes" id="UP000033428"/>
    </source>
</evidence>
<proteinExistence type="predicted"/>
<protein>
    <submittedName>
        <fullName evidence="1">Uncharacterized protein</fullName>
    </submittedName>
</protein>
<comment type="caution">
    <text evidence="1">The sequence shown here is derived from an EMBL/GenBank/DDBJ whole genome shotgun (WGS) entry which is preliminary data.</text>
</comment>
<dbReference type="EMBL" id="JYNY01000128">
    <property type="protein sequence ID" value="KJJ85530.1"/>
    <property type="molecule type" value="Genomic_DNA"/>
</dbReference>
<evidence type="ECO:0000313" key="1">
    <source>
        <dbReference type="EMBL" id="KJJ85530.1"/>
    </source>
</evidence>
<name>A0A0F0CVR3_9BACT</name>
<organism evidence="1 2">
    <name type="scientific">Candidatus Omnitrophus magneticus</name>
    <dbReference type="NCBI Taxonomy" id="1609969"/>
    <lineage>
        <taxon>Bacteria</taxon>
        <taxon>Pseudomonadati</taxon>
        <taxon>Candidatus Omnitrophota</taxon>
        <taxon>Candidatus Omnitrophus</taxon>
    </lineage>
</organism>
<dbReference type="AlphaFoldDB" id="A0A0F0CVR3"/>
<reference evidence="1 2" key="1">
    <citation type="submission" date="2015-02" db="EMBL/GenBank/DDBJ databases">
        <title>Single-cell genomics of uncultivated deep-branching MTB reveals a conserved set of magnetosome genes.</title>
        <authorList>
            <person name="Kolinko S."/>
            <person name="Richter M."/>
            <person name="Glockner F.O."/>
            <person name="Brachmann A."/>
            <person name="Schuler D."/>
        </authorList>
    </citation>
    <scope>NUCLEOTIDE SEQUENCE [LARGE SCALE GENOMIC DNA]</scope>
    <source>
        <strain evidence="1">SKK-01</strain>
    </source>
</reference>
<accession>A0A0F0CVR3</accession>